<evidence type="ECO:0000256" key="1">
    <source>
        <dbReference type="SAM" id="SignalP"/>
    </source>
</evidence>
<sequence>MPMRFMLRDAVAVVLVVAGLGTLAACSGGTAADASISVDELVSRSADTPVSVTGLLYDDSSGTRLCGAVMESFPVQCGGPSVDLVGLDMTTVSGTTSDQGITWKEAVVLTVQRTGSGSFTVLSSEDSPEY</sequence>
<feature type="signal peptide" evidence="1">
    <location>
        <begin position="1"/>
        <end position="24"/>
    </location>
</feature>
<gene>
    <name evidence="2" type="ORF">D6T64_15595</name>
</gene>
<dbReference type="Proteomes" id="UP000272015">
    <property type="component" value="Unassembled WGS sequence"/>
</dbReference>
<evidence type="ECO:0000313" key="2">
    <source>
        <dbReference type="EMBL" id="RJT87178.1"/>
    </source>
</evidence>
<dbReference type="EMBL" id="QZVS01000091">
    <property type="protein sequence ID" value="RJT87178.1"/>
    <property type="molecule type" value="Genomic_DNA"/>
</dbReference>
<feature type="chain" id="PRO_5039092210" description="DUF4333 domain-containing protein" evidence="1">
    <location>
        <begin position="25"/>
        <end position="130"/>
    </location>
</feature>
<protein>
    <recommendedName>
        <fullName evidence="4">DUF4333 domain-containing protein</fullName>
    </recommendedName>
</protein>
<dbReference type="AlphaFoldDB" id="A0A3A5MJG6"/>
<keyword evidence="3" id="KW-1185">Reference proteome</keyword>
<dbReference type="PROSITE" id="PS51257">
    <property type="entry name" value="PROKAR_LIPOPROTEIN"/>
    <property type="match status" value="1"/>
</dbReference>
<evidence type="ECO:0000313" key="3">
    <source>
        <dbReference type="Proteomes" id="UP000272015"/>
    </source>
</evidence>
<organism evidence="2 3">
    <name type="scientific">Cryobacterium melibiosiphilum</name>
    <dbReference type="NCBI Taxonomy" id="995039"/>
    <lineage>
        <taxon>Bacteria</taxon>
        <taxon>Bacillati</taxon>
        <taxon>Actinomycetota</taxon>
        <taxon>Actinomycetes</taxon>
        <taxon>Micrococcales</taxon>
        <taxon>Microbacteriaceae</taxon>
        <taxon>Cryobacterium</taxon>
    </lineage>
</organism>
<reference evidence="2 3" key="1">
    <citation type="submission" date="2018-09" db="EMBL/GenBank/DDBJ databases">
        <title>Novel species of Cryobacterium.</title>
        <authorList>
            <person name="Liu Q."/>
            <person name="Xin Y.-H."/>
        </authorList>
    </citation>
    <scope>NUCLEOTIDE SEQUENCE [LARGE SCALE GENOMIC DNA]</scope>
    <source>
        <strain evidence="2 3">Hh39</strain>
    </source>
</reference>
<proteinExistence type="predicted"/>
<name>A0A3A5MJG6_9MICO</name>
<keyword evidence="1" id="KW-0732">Signal</keyword>
<comment type="caution">
    <text evidence="2">The sequence shown here is derived from an EMBL/GenBank/DDBJ whole genome shotgun (WGS) entry which is preliminary data.</text>
</comment>
<accession>A0A3A5MJG6</accession>
<evidence type="ECO:0008006" key="4">
    <source>
        <dbReference type="Google" id="ProtNLM"/>
    </source>
</evidence>